<proteinExistence type="predicted"/>
<dbReference type="InterPro" id="IPR011989">
    <property type="entry name" value="ARM-like"/>
</dbReference>
<evidence type="ECO:0000313" key="1">
    <source>
        <dbReference type="EMBL" id="SHI85610.1"/>
    </source>
</evidence>
<keyword evidence="2" id="KW-1185">Reference proteome</keyword>
<dbReference type="Gene3D" id="1.25.10.10">
    <property type="entry name" value="Leucine-rich Repeat Variant"/>
    <property type="match status" value="1"/>
</dbReference>
<evidence type="ECO:0000313" key="2">
    <source>
        <dbReference type="Proteomes" id="UP000184442"/>
    </source>
</evidence>
<dbReference type="EMBL" id="FQZS01000009">
    <property type="protein sequence ID" value="SHI85610.1"/>
    <property type="molecule type" value="Genomic_DNA"/>
</dbReference>
<organism evidence="1 2">
    <name type="scientific">Lutispora thermophila DSM 19022</name>
    <dbReference type="NCBI Taxonomy" id="1122184"/>
    <lineage>
        <taxon>Bacteria</taxon>
        <taxon>Bacillati</taxon>
        <taxon>Bacillota</taxon>
        <taxon>Clostridia</taxon>
        <taxon>Lutisporales</taxon>
        <taxon>Lutisporaceae</taxon>
        <taxon>Lutispora</taxon>
    </lineage>
</organism>
<dbReference type="Proteomes" id="UP000184442">
    <property type="component" value="Unassembled WGS sequence"/>
</dbReference>
<dbReference type="AlphaFoldDB" id="A0A1M6EK09"/>
<reference evidence="1 2" key="1">
    <citation type="submission" date="2016-11" db="EMBL/GenBank/DDBJ databases">
        <authorList>
            <person name="Jaros S."/>
            <person name="Januszkiewicz K."/>
            <person name="Wedrychowicz H."/>
        </authorList>
    </citation>
    <scope>NUCLEOTIDE SEQUENCE [LARGE SCALE GENOMIC DNA]</scope>
    <source>
        <strain evidence="1 2">DSM 19022</strain>
    </source>
</reference>
<sequence length="58" mass="6842">MPLQQRYPHKKAAAHALGFLNDSKAANMLQRVLEKREKEVREAAKKLWAIKRWEDDII</sequence>
<name>A0A1M6EK09_9FIRM</name>
<accession>A0A1M6EK09</accession>
<dbReference type="RefSeq" id="WP_175548386.1">
    <property type="nucleotide sequence ID" value="NZ_FQZS01000009.1"/>
</dbReference>
<gene>
    <name evidence="1" type="ORF">SAMN02745176_01597</name>
</gene>
<evidence type="ECO:0008006" key="3">
    <source>
        <dbReference type="Google" id="ProtNLM"/>
    </source>
</evidence>
<protein>
    <recommendedName>
        <fullName evidence="3">HEAT repeat-containing protein</fullName>
    </recommendedName>
</protein>
<dbReference type="STRING" id="1122184.SAMN02745176_01597"/>